<feature type="transmembrane region" description="Helical" evidence="7">
    <location>
        <begin position="129"/>
        <end position="147"/>
    </location>
</feature>
<reference evidence="9 10" key="1">
    <citation type="submission" date="2023-12" db="EMBL/GenBank/DDBJ databases">
        <title>Jeotgalibacillus haloalkaliphilus sp. nov., a novel salt-tolerant bacteria, isolated from the estuary of the Fenhe River into the Yellow River.</title>
        <authorList>
            <person name="Li Y."/>
        </authorList>
    </citation>
    <scope>NUCLEOTIDE SEQUENCE [LARGE SCALE GENOMIC DNA]</scope>
    <source>
        <strain evidence="9 10">HH7-29</strain>
    </source>
</reference>
<protein>
    <submittedName>
        <fullName evidence="9">Acyltransferase family protein</fullName>
    </submittedName>
</protein>
<evidence type="ECO:0000256" key="6">
    <source>
        <dbReference type="ARBA" id="ARBA00023136"/>
    </source>
</evidence>
<dbReference type="PANTHER" id="PTHR40074:SF2">
    <property type="entry name" value="O-ACETYLTRANSFERASE WECH"/>
    <property type="match status" value="1"/>
</dbReference>
<evidence type="ECO:0000256" key="7">
    <source>
        <dbReference type="SAM" id="Phobius"/>
    </source>
</evidence>
<keyword evidence="4 7" id="KW-0812">Transmembrane</keyword>
<keyword evidence="6 7" id="KW-0472">Membrane</keyword>
<feature type="domain" description="Acyltransferase 3" evidence="8">
    <location>
        <begin position="10"/>
        <end position="329"/>
    </location>
</feature>
<feature type="transmembrane region" description="Helical" evidence="7">
    <location>
        <begin position="251"/>
        <end position="267"/>
    </location>
</feature>
<dbReference type="PANTHER" id="PTHR40074">
    <property type="entry name" value="O-ACETYLTRANSFERASE WECH"/>
    <property type="match status" value="1"/>
</dbReference>
<feature type="transmembrane region" description="Helical" evidence="7">
    <location>
        <begin position="159"/>
        <end position="178"/>
    </location>
</feature>
<gene>
    <name evidence="9" type="ORF">UFB30_04355</name>
</gene>
<evidence type="ECO:0000256" key="5">
    <source>
        <dbReference type="ARBA" id="ARBA00022989"/>
    </source>
</evidence>
<dbReference type="EMBL" id="JAXQNN010000001">
    <property type="protein sequence ID" value="MDZ5711441.1"/>
    <property type="molecule type" value="Genomic_DNA"/>
</dbReference>
<accession>A0ABU5KJL5</accession>
<evidence type="ECO:0000256" key="3">
    <source>
        <dbReference type="ARBA" id="ARBA00022475"/>
    </source>
</evidence>
<keyword evidence="9" id="KW-0012">Acyltransferase</keyword>
<dbReference type="Proteomes" id="UP001292084">
    <property type="component" value="Unassembled WGS sequence"/>
</dbReference>
<comment type="similarity">
    <text evidence="2">Belongs to the acyltransferase 3 family.</text>
</comment>
<dbReference type="GO" id="GO:0016746">
    <property type="term" value="F:acyltransferase activity"/>
    <property type="evidence" value="ECO:0007669"/>
    <property type="project" value="UniProtKB-KW"/>
</dbReference>
<name>A0ABU5KJL5_9BACL</name>
<dbReference type="RefSeq" id="WP_322420446.1">
    <property type="nucleotide sequence ID" value="NZ_JAXQNN010000001.1"/>
</dbReference>
<evidence type="ECO:0000256" key="4">
    <source>
        <dbReference type="ARBA" id="ARBA00022692"/>
    </source>
</evidence>
<feature type="transmembrane region" description="Helical" evidence="7">
    <location>
        <begin position="279"/>
        <end position="298"/>
    </location>
</feature>
<evidence type="ECO:0000259" key="8">
    <source>
        <dbReference type="Pfam" id="PF01757"/>
    </source>
</evidence>
<feature type="transmembrane region" description="Helical" evidence="7">
    <location>
        <begin position="190"/>
        <end position="207"/>
    </location>
</feature>
<keyword evidence="9" id="KW-0808">Transferase</keyword>
<evidence type="ECO:0000256" key="2">
    <source>
        <dbReference type="ARBA" id="ARBA00007400"/>
    </source>
</evidence>
<keyword evidence="5 7" id="KW-1133">Transmembrane helix</keyword>
<comment type="subcellular location">
    <subcellularLocation>
        <location evidence="1">Cell membrane</location>
        <topology evidence="1">Multi-pass membrane protein</topology>
    </subcellularLocation>
</comment>
<feature type="transmembrane region" description="Helical" evidence="7">
    <location>
        <begin position="310"/>
        <end position="335"/>
    </location>
</feature>
<evidence type="ECO:0000313" key="10">
    <source>
        <dbReference type="Proteomes" id="UP001292084"/>
    </source>
</evidence>
<dbReference type="InterPro" id="IPR002656">
    <property type="entry name" value="Acyl_transf_3_dom"/>
</dbReference>
<organism evidence="9 10">
    <name type="scientific">Jeotgalibacillus haloalkalitolerans</name>
    <dbReference type="NCBI Taxonomy" id="3104292"/>
    <lineage>
        <taxon>Bacteria</taxon>
        <taxon>Bacillati</taxon>
        <taxon>Bacillota</taxon>
        <taxon>Bacilli</taxon>
        <taxon>Bacillales</taxon>
        <taxon>Caryophanaceae</taxon>
        <taxon>Jeotgalibacillus</taxon>
    </lineage>
</organism>
<evidence type="ECO:0000256" key="1">
    <source>
        <dbReference type="ARBA" id="ARBA00004651"/>
    </source>
</evidence>
<sequence length="370" mass="42518">MKPLVKEIFLLRALACLAVVFIHAITSLNRNVDGNAAFHHTELIAGLSLLQVLLMFGTPMFIFISEFVLAKTYHSSTPAHFLTKRMKYIFVPFLVIGFVTMMIDILQAGSLTGKQLLFMFYDYFIAGNFNGYFIMIIFQFYLLHLFFIRYVQHRFSPKAVLSVSIAVNLLYLSYFNFVDPYTFFPYKMTFLAWIGYFTIAFYCGKYHESFLTFLNRYKYMITLTLLVTAASLVFLHVSGLYQEIHSKRIDIFIYTVSLAFFLFYVGTKLNSLPSVIVKISQYSFGIYLLHPFFLLAYRNLLNPQLIQNDYLYAFVYLVFAAVISISGSILTVFILNKFKAGAYIAGKVGRPLVQTEKKAAVSVSLEKQSV</sequence>
<proteinExistence type="inferred from homology"/>
<comment type="caution">
    <text evidence="9">The sequence shown here is derived from an EMBL/GenBank/DDBJ whole genome shotgun (WGS) entry which is preliminary data.</text>
</comment>
<feature type="transmembrane region" description="Helical" evidence="7">
    <location>
        <begin position="89"/>
        <end position="109"/>
    </location>
</feature>
<feature type="transmembrane region" description="Helical" evidence="7">
    <location>
        <begin position="219"/>
        <end position="239"/>
    </location>
</feature>
<keyword evidence="3" id="KW-1003">Cell membrane</keyword>
<dbReference type="Pfam" id="PF01757">
    <property type="entry name" value="Acyl_transf_3"/>
    <property type="match status" value="1"/>
</dbReference>
<evidence type="ECO:0000313" key="9">
    <source>
        <dbReference type="EMBL" id="MDZ5711441.1"/>
    </source>
</evidence>
<keyword evidence="10" id="KW-1185">Reference proteome</keyword>
<feature type="transmembrane region" description="Helical" evidence="7">
    <location>
        <begin position="48"/>
        <end position="69"/>
    </location>
</feature>